<gene>
    <name evidence="5" type="ORF">GCM10022291_08470</name>
</gene>
<dbReference type="InterPro" id="IPR000843">
    <property type="entry name" value="HTH_LacI"/>
</dbReference>
<dbReference type="CDD" id="cd06267">
    <property type="entry name" value="PBP1_LacI_sugar_binding-like"/>
    <property type="match status" value="1"/>
</dbReference>
<keyword evidence="6" id="KW-1185">Reference proteome</keyword>
<dbReference type="EMBL" id="BAABCA010000002">
    <property type="protein sequence ID" value="GAA4232837.1"/>
    <property type="molecule type" value="Genomic_DNA"/>
</dbReference>
<dbReference type="PANTHER" id="PTHR30146">
    <property type="entry name" value="LACI-RELATED TRANSCRIPTIONAL REPRESSOR"/>
    <property type="match status" value="1"/>
</dbReference>
<dbReference type="Pfam" id="PF00356">
    <property type="entry name" value="LacI"/>
    <property type="match status" value="1"/>
</dbReference>
<dbReference type="SUPFAM" id="SSF47413">
    <property type="entry name" value="lambda repressor-like DNA-binding domains"/>
    <property type="match status" value="1"/>
</dbReference>
<evidence type="ECO:0000256" key="2">
    <source>
        <dbReference type="ARBA" id="ARBA00023125"/>
    </source>
</evidence>
<proteinExistence type="predicted"/>
<dbReference type="Gene3D" id="3.40.50.2300">
    <property type="match status" value="2"/>
</dbReference>
<dbReference type="SUPFAM" id="SSF53822">
    <property type="entry name" value="Periplasmic binding protein-like I"/>
    <property type="match status" value="1"/>
</dbReference>
<comment type="caution">
    <text evidence="5">The sequence shown here is derived from an EMBL/GenBank/DDBJ whole genome shotgun (WGS) entry which is preliminary data.</text>
</comment>
<dbReference type="PROSITE" id="PS50932">
    <property type="entry name" value="HTH_LACI_2"/>
    <property type="match status" value="1"/>
</dbReference>
<keyword evidence="3" id="KW-0804">Transcription</keyword>
<evidence type="ECO:0000256" key="1">
    <source>
        <dbReference type="ARBA" id="ARBA00023015"/>
    </source>
</evidence>
<organism evidence="5 6">
    <name type="scientific">Postechiella marina</name>
    <dbReference type="NCBI Taxonomy" id="943941"/>
    <lineage>
        <taxon>Bacteria</taxon>
        <taxon>Pseudomonadati</taxon>
        <taxon>Bacteroidota</taxon>
        <taxon>Flavobacteriia</taxon>
        <taxon>Flavobacteriales</taxon>
        <taxon>Flavobacteriaceae</taxon>
        <taxon>Postechiella</taxon>
    </lineage>
</organism>
<protein>
    <submittedName>
        <fullName evidence="5">LacI family DNA-binding transcriptional regulator</fullName>
    </submittedName>
</protein>
<evidence type="ECO:0000259" key="4">
    <source>
        <dbReference type="PROSITE" id="PS50932"/>
    </source>
</evidence>
<dbReference type="Pfam" id="PF00532">
    <property type="entry name" value="Peripla_BP_1"/>
    <property type="match status" value="1"/>
</dbReference>
<sequence length="340" mass="37963">MKKTEQITIHDLARALEIDSSTVSRALNDSPRVSAKTKKRILDKANELGYQRNSLASNLRTNKTNTIGVIVPRISRNFFSNVISGIEETAYQAGYNVVICQSLESLDREKKIMNSLLSNRVDGILISTSMETENMDHLKPYLNNVGPIVFYDRPCDFENCSSISINDYKASFEATEHLIANGCKHIVYFSGPQTVSLYRNRKQGYIDALKKHDIEFNEAYCFESMLSEDNGIESAKKVLKLPVVDGVYSANDTAAIGAMQYFKSKGVKVPDDIAVVGFNNDPISGVIEPSLTTINQPDFEMGKIASSVLLQQIKNKDINRKKQSAVLDIELIKRNSSKKM</sequence>
<dbReference type="InterPro" id="IPR010982">
    <property type="entry name" value="Lambda_DNA-bd_dom_sf"/>
</dbReference>
<dbReference type="Gene3D" id="1.10.260.40">
    <property type="entry name" value="lambda repressor-like DNA-binding domains"/>
    <property type="match status" value="1"/>
</dbReference>
<dbReference type="Proteomes" id="UP001501496">
    <property type="component" value="Unassembled WGS sequence"/>
</dbReference>
<dbReference type="RefSeq" id="WP_344786842.1">
    <property type="nucleotide sequence ID" value="NZ_BAABCA010000002.1"/>
</dbReference>
<evidence type="ECO:0000313" key="5">
    <source>
        <dbReference type="EMBL" id="GAA4232837.1"/>
    </source>
</evidence>
<accession>A0ABP8C398</accession>
<dbReference type="PANTHER" id="PTHR30146:SF109">
    <property type="entry name" value="HTH-TYPE TRANSCRIPTIONAL REGULATOR GALS"/>
    <property type="match status" value="1"/>
</dbReference>
<name>A0ABP8C398_9FLAO</name>
<evidence type="ECO:0000256" key="3">
    <source>
        <dbReference type="ARBA" id="ARBA00023163"/>
    </source>
</evidence>
<evidence type="ECO:0000313" key="6">
    <source>
        <dbReference type="Proteomes" id="UP001501496"/>
    </source>
</evidence>
<dbReference type="SMART" id="SM00354">
    <property type="entry name" value="HTH_LACI"/>
    <property type="match status" value="1"/>
</dbReference>
<keyword evidence="2 5" id="KW-0238">DNA-binding</keyword>
<dbReference type="InterPro" id="IPR001761">
    <property type="entry name" value="Peripla_BP/Lac1_sug-bd_dom"/>
</dbReference>
<reference evidence="6" key="1">
    <citation type="journal article" date="2019" name="Int. J. Syst. Evol. Microbiol.">
        <title>The Global Catalogue of Microorganisms (GCM) 10K type strain sequencing project: providing services to taxonomists for standard genome sequencing and annotation.</title>
        <authorList>
            <consortium name="The Broad Institute Genomics Platform"/>
            <consortium name="The Broad Institute Genome Sequencing Center for Infectious Disease"/>
            <person name="Wu L."/>
            <person name="Ma J."/>
        </authorList>
    </citation>
    <scope>NUCLEOTIDE SEQUENCE [LARGE SCALE GENOMIC DNA]</scope>
    <source>
        <strain evidence="6">JCM 17630</strain>
    </source>
</reference>
<dbReference type="GO" id="GO:0003677">
    <property type="term" value="F:DNA binding"/>
    <property type="evidence" value="ECO:0007669"/>
    <property type="project" value="UniProtKB-KW"/>
</dbReference>
<feature type="domain" description="HTH lacI-type" evidence="4">
    <location>
        <begin position="7"/>
        <end position="61"/>
    </location>
</feature>
<keyword evidence="1" id="KW-0805">Transcription regulation</keyword>
<dbReference type="CDD" id="cd01392">
    <property type="entry name" value="HTH_LacI"/>
    <property type="match status" value="1"/>
</dbReference>
<dbReference type="InterPro" id="IPR028082">
    <property type="entry name" value="Peripla_BP_I"/>
</dbReference>